<accession>A0A5J5BCL5</accession>
<feature type="transmembrane region" description="Helical" evidence="6">
    <location>
        <begin position="152"/>
        <end position="182"/>
    </location>
</feature>
<feature type="domain" description="EamA" evidence="7">
    <location>
        <begin position="163"/>
        <end position="232"/>
    </location>
</feature>
<sequence length="298" mass="32500">MEVKKWIVGSRAVTSMLMVQLFTTGLQLLSKVILSEGTFIFALMTYRHVVAAFCVSPFAFFWERGKAEKLNWSVLFWLFMNALTGISMAMGVEKLGLNKKAGKLKTLGAILCVAGALTISLYKGKALHIGHHSEHQHAIVKETKPNWARGTIFLVCSILSYATWFLVQGALATAASFCLISWAIAKRGPTYPSMFNPLSLIFVSITEALFLGEEITVGSLLGMLLIVAGLYSFLWGKSKESKSMVAPKGADFEAVITVLDSAGMQLTATVLPTVSPSNDTTYVEDVSDVNQREALETL</sequence>
<dbReference type="InterPro" id="IPR030184">
    <property type="entry name" value="WAT1-related"/>
</dbReference>
<evidence type="ECO:0000256" key="6">
    <source>
        <dbReference type="RuleBase" id="RU363077"/>
    </source>
</evidence>
<feature type="transmembrane region" description="Helical" evidence="6">
    <location>
        <begin position="74"/>
        <end position="92"/>
    </location>
</feature>
<feature type="transmembrane region" description="Helical" evidence="6">
    <location>
        <begin position="6"/>
        <end position="26"/>
    </location>
</feature>
<evidence type="ECO:0000256" key="5">
    <source>
        <dbReference type="ARBA" id="ARBA00023136"/>
    </source>
</evidence>
<comment type="similarity">
    <text evidence="2 6">Belongs to the drug/metabolite transporter (DMT) superfamily. Plant drug/metabolite exporter (P-DME) (TC 2.A.7.4) family.</text>
</comment>
<comment type="subcellular location">
    <subcellularLocation>
        <location evidence="1 6">Membrane</location>
        <topology evidence="1 6">Multi-pass membrane protein</topology>
    </subcellularLocation>
</comment>
<dbReference type="InterPro" id="IPR037185">
    <property type="entry name" value="EmrE-like"/>
</dbReference>
<feature type="transmembrane region" description="Helical" evidence="6">
    <location>
        <begin position="217"/>
        <end position="234"/>
    </location>
</feature>
<dbReference type="Proteomes" id="UP000325577">
    <property type="component" value="Linkage Group LG14"/>
</dbReference>
<name>A0A5J5BCL5_9ASTE</name>
<feature type="transmembrane region" description="Helical" evidence="6">
    <location>
        <begin position="38"/>
        <end position="62"/>
    </location>
</feature>
<evidence type="ECO:0000256" key="2">
    <source>
        <dbReference type="ARBA" id="ARBA00007635"/>
    </source>
</evidence>
<dbReference type="GO" id="GO:0022857">
    <property type="term" value="F:transmembrane transporter activity"/>
    <property type="evidence" value="ECO:0007669"/>
    <property type="project" value="InterPro"/>
</dbReference>
<dbReference type="EMBL" id="CM018037">
    <property type="protein sequence ID" value="KAA8540110.1"/>
    <property type="molecule type" value="Genomic_DNA"/>
</dbReference>
<protein>
    <recommendedName>
        <fullName evidence="6">WAT1-related protein</fullName>
    </recommendedName>
</protein>
<evidence type="ECO:0000313" key="9">
    <source>
        <dbReference type="Proteomes" id="UP000325577"/>
    </source>
</evidence>
<dbReference type="GO" id="GO:0016020">
    <property type="term" value="C:membrane"/>
    <property type="evidence" value="ECO:0007669"/>
    <property type="project" value="UniProtKB-SubCell"/>
</dbReference>
<keyword evidence="3 6" id="KW-0812">Transmembrane</keyword>
<reference evidence="8 9" key="1">
    <citation type="submission" date="2019-09" db="EMBL/GenBank/DDBJ databases">
        <title>A chromosome-level genome assembly of the Chinese tupelo Nyssa sinensis.</title>
        <authorList>
            <person name="Yang X."/>
            <person name="Kang M."/>
            <person name="Yang Y."/>
            <person name="Xiong H."/>
            <person name="Wang M."/>
            <person name="Zhang Z."/>
            <person name="Wang Z."/>
            <person name="Wu H."/>
            <person name="Ma T."/>
            <person name="Liu J."/>
            <person name="Xi Z."/>
        </authorList>
    </citation>
    <scope>NUCLEOTIDE SEQUENCE [LARGE SCALE GENOMIC DNA]</scope>
    <source>
        <strain evidence="8">J267</strain>
        <tissue evidence="8">Leaf</tissue>
    </source>
</reference>
<evidence type="ECO:0000256" key="1">
    <source>
        <dbReference type="ARBA" id="ARBA00004141"/>
    </source>
</evidence>
<dbReference type="AlphaFoldDB" id="A0A5J5BCL5"/>
<dbReference type="OrthoDB" id="670984at2759"/>
<dbReference type="PANTHER" id="PTHR31218">
    <property type="entry name" value="WAT1-RELATED PROTEIN"/>
    <property type="match status" value="1"/>
</dbReference>
<feature type="transmembrane region" description="Helical" evidence="6">
    <location>
        <begin position="104"/>
        <end position="122"/>
    </location>
</feature>
<evidence type="ECO:0000259" key="7">
    <source>
        <dbReference type="Pfam" id="PF00892"/>
    </source>
</evidence>
<evidence type="ECO:0000256" key="3">
    <source>
        <dbReference type="ARBA" id="ARBA00022692"/>
    </source>
</evidence>
<gene>
    <name evidence="8" type="ORF">F0562_026802</name>
</gene>
<organism evidence="8 9">
    <name type="scientific">Nyssa sinensis</name>
    <dbReference type="NCBI Taxonomy" id="561372"/>
    <lineage>
        <taxon>Eukaryota</taxon>
        <taxon>Viridiplantae</taxon>
        <taxon>Streptophyta</taxon>
        <taxon>Embryophyta</taxon>
        <taxon>Tracheophyta</taxon>
        <taxon>Spermatophyta</taxon>
        <taxon>Magnoliopsida</taxon>
        <taxon>eudicotyledons</taxon>
        <taxon>Gunneridae</taxon>
        <taxon>Pentapetalae</taxon>
        <taxon>asterids</taxon>
        <taxon>Cornales</taxon>
        <taxon>Nyssaceae</taxon>
        <taxon>Nyssa</taxon>
    </lineage>
</organism>
<dbReference type="InterPro" id="IPR000620">
    <property type="entry name" value="EamA_dom"/>
</dbReference>
<evidence type="ECO:0000313" key="8">
    <source>
        <dbReference type="EMBL" id="KAA8540110.1"/>
    </source>
</evidence>
<dbReference type="Pfam" id="PF00892">
    <property type="entry name" value="EamA"/>
    <property type="match status" value="1"/>
</dbReference>
<evidence type="ECO:0000256" key="4">
    <source>
        <dbReference type="ARBA" id="ARBA00022989"/>
    </source>
</evidence>
<proteinExistence type="inferred from homology"/>
<dbReference type="SUPFAM" id="SSF103481">
    <property type="entry name" value="Multidrug resistance efflux transporter EmrE"/>
    <property type="match status" value="1"/>
</dbReference>
<keyword evidence="5 6" id="KW-0472">Membrane</keyword>
<keyword evidence="9" id="KW-1185">Reference proteome</keyword>
<keyword evidence="4 6" id="KW-1133">Transmembrane helix</keyword>